<name>A0A0M2UXX9_9BACT</name>
<accession>A0A0M2UXX9</accession>
<dbReference type="InterPro" id="IPR027417">
    <property type="entry name" value="P-loop_NTPase"/>
</dbReference>
<keyword evidence="5" id="KW-1185">Reference proteome</keyword>
<dbReference type="PANTHER" id="PTHR10605:SF56">
    <property type="entry name" value="BIFUNCTIONAL HEPARAN SULFATE N-DEACETYLASE_N-SULFOTRANSFERASE"/>
    <property type="match status" value="1"/>
</dbReference>
<gene>
    <name evidence="4" type="ORF">BROFUL_00328</name>
</gene>
<evidence type="ECO:0000313" key="4">
    <source>
        <dbReference type="EMBL" id="KKO20948.1"/>
    </source>
</evidence>
<comment type="caution">
    <text evidence="4">The sequence shown here is derived from an EMBL/GenBank/DDBJ whole genome shotgun (WGS) entry which is preliminary data.</text>
</comment>
<dbReference type="EMBL" id="LAQJ01000040">
    <property type="protein sequence ID" value="KKO20948.1"/>
    <property type="molecule type" value="Genomic_DNA"/>
</dbReference>
<protein>
    <submittedName>
        <fullName evidence="4">Sulfotransferase</fullName>
    </submittedName>
</protein>
<organism evidence="4 5">
    <name type="scientific">Candidatus Brocadia fulgida</name>
    <dbReference type="NCBI Taxonomy" id="380242"/>
    <lineage>
        <taxon>Bacteria</taxon>
        <taxon>Pseudomonadati</taxon>
        <taxon>Planctomycetota</taxon>
        <taxon>Candidatus Brocadiia</taxon>
        <taxon>Candidatus Brocadiales</taxon>
        <taxon>Candidatus Brocadiaceae</taxon>
        <taxon>Candidatus Brocadia</taxon>
    </lineage>
</organism>
<proteinExistence type="predicted"/>
<dbReference type="Pfam" id="PF00685">
    <property type="entry name" value="Sulfotransfer_1"/>
    <property type="match status" value="1"/>
</dbReference>
<dbReference type="Gene3D" id="3.40.50.300">
    <property type="entry name" value="P-loop containing nucleotide triphosphate hydrolases"/>
    <property type="match status" value="1"/>
</dbReference>
<dbReference type="SUPFAM" id="SSF52540">
    <property type="entry name" value="P-loop containing nucleoside triphosphate hydrolases"/>
    <property type="match status" value="1"/>
</dbReference>
<dbReference type="InterPro" id="IPR000863">
    <property type="entry name" value="Sulfotransferase_dom"/>
</dbReference>
<keyword evidence="1" id="KW-0808">Transferase</keyword>
<reference evidence="4 5" key="1">
    <citation type="journal article" date="2013" name="BMC Microbiol.">
        <title>Identification of the type II cytochrome c maturation pathway in anammox bacteria by comparative genomics.</title>
        <authorList>
            <person name="Ferousi C."/>
            <person name="Speth D.R."/>
            <person name="Reimann J."/>
            <person name="Op den Camp H.J."/>
            <person name="Allen J.W."/>
            <person name="Keltjens J.T."/>
            <person name="Jetten M.S."/>
        </authorList>
    </citation>
    <scope>NUCLEOTIDE SEQUENCE [LARGE SCALE GENOMIC DNA]</scope>
    <source>
        <strain evidence="4">RU1</strain>
    </source>
</reference>
<sequence length="240" mass="28292">MQLKVVGVGPQKTGTTWLDRCLREHPQLCFPQGTKETFFFDERFDKGWSWYWTHFRYCMNSQFCAEIGPTYFDVPEAAARLYRHNQNCRIIITLRDPASRSFSLYLHYKLYGELRCEFHEAIMHMPRIIESSRYRMHLGRWLEIFGKEHVLIILQDDIAAFPGQVLKQVYNFIGIDDVPLPVLAEEHVNIASYTVFPSLSRFCNSMANFLRGRRLHSPVNFFKNLGLKRIYTSTSEFSQN</sequence>
<dbReference type="Proteomes" id="UP000034954">
    <property type="component" value="Unassembled WGS sequence"/>
</dbReference>
<dbReference type="GO" id="GO:0008146">
    <property type="term" value="F:sulfotransferase activity"/>
    <property type="evidence" value="ECO:0007669"/>
    <property type="project" value="InterPro"/>
</dbReference>
<dbReference type="AlphaFoldDB" id="A0A0M2UXX9"/>
<feature type="domain" description="Sulfotransferase" evidence="3">
    <location>
        <begin position="8"/>
        <end position="201"/>
    </location>
</feature>
<dbReference type="PANTHER" id="PTHR10605">
    <property type="entry name" value="HEPARAN SULFATE SULFOTRANSFERASE"/>
    <property type="match status" value="1"/>
</dbReference>
<evidence type="ECO:0000256" key="1">
    <source>
        <dbReference type="ARBA" id="ARBA00022679"/>
    </source>
</evidence>
<dbReference type="InterPro" id="IPR037359">
    <property type="entry name" value="NST/OST"/>
</dbReference>
<evidence type="ECO:0000256" key="2">
    <source>
        <dbReference type="ARBA" id="ARBA00023180"/>
    </source>
</evidence>
<evidence type="ECO:0000259" key="3">
    <source>
        <dbReference type="Pfam" id="PF00685"/>
    </source>
</evidence>
<keyword evidence="2" id="KW-0325">Glycoprotein</keyword>
<evidence type="ECO:0000313" key="5">
    <source>
        <dbReference type="Proteomes" id="UP000034954"/>
    </source>
</evidence>